<name>A0A543PFT8_9ACTN</name>
<dbReference type="CDD" id="cd21650">
    <property type="entry name" value="CrtA-like"/>
    <property type="match status" value="1"/>
</dbReference>
<keyword evidence="2" id="KW-1185">Reference proteome</keyword>
<organism evidence="1 2">
    <name type="scientific">Blastococcus colisei</name>
    <dbReference type="NCBI Taxonomy" id="1564162"/>
    <lineage>
        <taxon>Bacteria</taxon>
        <taxon>Bacillati</taxon>
        <taxon>Actinomycetota</taxon>
        <taxon>Actinomycetes</taxon>
        <taxon>Geodermatophilales</taxon>
        <taxon>Geodermatophilaceae</taxon>
        <taxon>Blastococcus</taxon>
    </lineage>
</organism>
<dbReference type="OrthoDB" id="1122317at2"/>
<proteinExistence type="predicted"/>
<sequence length="239" mass="26344">MLLVTLPAVVTLHLWQVSTHAIPRALVHMVADRRPLRRTPGLRFAKLLGTGSGRTFTVRDADPRQWGLLAVWDDPIAPMAFQDSGLPARWRRFADEEWVAHFEPLSARGLWSGQEPFGKPRPRVFEGPVAAVTRARLVLRRAARFWTAVPPVSADLHEAPGLRMALGIGEAPLGLQGTFSIWDSSSSLNAFAYGRSPHTAVIERTRQEGWYAEELFARFAVRSSSGTIAGVDPLGPGPR</sequence>
<evidence type="ECO:0000313" key="2">
    <source>
        <dbReference type="Proteomes" id="UP000319865"/>
    </source>
</evidence>
<keyword evidence="1" id="KW-0503">Monooxygenase</keyword>
<dbReference type="EMBL" id="VFQE01000001">
    <property type="protein sequence ID" value="TQN42930.1"/>
    <property type="molecule type" value="Genomic_DNA"/>
</dbReference>
<dbReference type="AlphaFoldDB" id="A0A543PFT8"/>
<dbReference type="Proteomes" id="UP000319865">
    <property type="component" value="Unassembled WGS sequence"/>
</dbReference>
<gene>
    <name evidence="1" type="ORF">FHU33_2345</name>
</gene>
<keyword evidence="1" id="KW-0560">Oxidoreductase</keyword>
<protein>
    <submittedName>
        <fullName evidence="1">Spheroidene monooxygenase</fullName>
    </submittedName>
</protein>
<reference evidence="1 2" key="1">
    <citation type="submission" date="2019-06" db="EMBL/GenBank/DDBJ databases">
        <title>Sequencing the genomes of 1000 actinobacteria strains.</title>
        <authorList>
            <person name="Klenk H.-P."/>
        </authorList>
    </citation>
    <scope>NUCLEOTIDE SEQUENCE [LARGE SCALE GENOMIC DNA]</scope>
    <source>
        <strain evidence="1 2">DSM 46837</strain>
    </source>
</reference>
<dbReference type="GO" id="GO:0004497">
    <property type="term" value="F:monooxygenase activity"/>
    <property type="evidence" value="ECO:0007669"/>
    <property type="project" value="UniProtKB-KW"/>
</dbReference>
<comment type="caution">
    <text evidence="1">The sequence shown here is derived from an EMBL/GenBank/DDBJ whole genome shotgun (WGS) entry which is preliminary data.</text>
</comment>
<accession>A0A543PFT8</accession>
<evidence type="ECO:0000313" key="1">
    <source>
        <dbReference type="EMBL" id="TQN42930.1"/>
    </source>
</evidence>
<dbReference type="InterPro" id="IPR049574">
    <property type="entry name" value="CrtA-like"/>
</dbReference>